<accession>A0A511FBY4</accession>
<dbReference type="AlphaFoldDB" id="A0A511FBY4"/>
<evidence type="ECO:0000313" key="1">
    <source>
        <dbReference type="EMBL" id="GEL45308.1"/>
    </source>
</evidence>
<keyword evidence="3" id="KW-1185">Reference proteome</keyword>
<name>A0A511FBY4_9CELL</name>
<reference evidence="2 4" key="2">
    <citation type="submission" date="2020-08" db="EMBL/GenBank/DDBJ databases">
        <title>Sequencing the genomes of 1000 actinobacteria strains.</title>
        <authorList>
            <person name="Klenk H.-P."/>
        </authorList>
    </citation>
    <scope>NUCLEOTIDE SEQUENCE [LARGE SCALE GENOMIC DNA]</scope>
    <source>
        <strain evidence="2 4">DSM 9581</strain>
    </source>
</reference>
<evidence type="ECO:0000313" key="4">
    <source>
        <dbReference type="Proteomes" id="UP000564629"/>
    </source>
</evidence>
<evidence type="ECO:0000313" key="3">
    <source>
        <dbReference type="Proteomes" id="UP000321723"/>
    </source>
</evidence>
<proteinExistence type="predicted"/>
<dbReference type="Proteomes" id="UP000564629">
    <property type="component" value="Unassembled WGS sequence"/>
</dbReference>
<dbReference type="EMBL" id="BJVQ01000003">
    <property type="protein sequence ID" value="GEL45308.1"/>
    <property type="molecule type" value="Genomic_DNA"/>
</dbReference>
<reference evidence="1 3" key="1">
    <citation type="submission" date="2019-07" db="EMBL/GenBank/DDBJ databases">
        <title>Whole genome shotgun sequence of Cellulomonas hominis NBRC 16055.</title>
        <authorList>
            <person name="Hosoyama A."/>
            <person name="Uohara A."/>
            <person name="Ohji S."/>
            <person name="Ichikawa N."/>
        </authorList>
    </citation>
    <scope>NUCLEOTIDE SEQUENCE [LARGE SCALE GENOMIC DNA]</scope>
    <source>
        <strain evidence="1 3">NBRC 16055</strain>
    </source>
</reference>
<dbReference type="Proteomes" id="UP000321723">
    <property type="component" value="Unassembled WGS sequence"/>
</dbReference>
<dbReference type="RefSeq" id="WP_146832817.1">
    <property type="nucleotide sequence ID" value="NZ_BJVQ01000003.1"/>
</dbReference>
<gene>
    <name evidence="1" type="ORF">CHO01_04240</name>
    <name evidence="2" type="ORF">HNR08_002143</name>
</gene>
<protein>
    <submittedName>
        <fullName evidence="1">Uncharacterized protein</fullName>
    </submittedName>
</protein>
<dbReference type="EMBL" id="JACHDN010000001">
    <property type="protein sequence ID" value="MBB5473407.1"/>
    <property type="molecule type" value="Genomic_DNA"/>
</dbReference>
<comment type="caution">
    <text evidence="1">The sequence shown here is derived from an EMBL/GenBank/DDBJ whole genome shotgun (WGS) entry which is preliminary data.</text>
</comment>
<organism evidence="1 3">
    <name type="scientific">Cellulomonas hominis</name>
    <dbReference type="NCBI Taxonomy" id="156981"/>
    <lineage>
        <taxon>Bacteria</taxon>
        <taxon>Bacillati</taxon>
        <taxon>Actinomycetota</taxon>
        <taxon>Actinomycetes</taxon>
        <taxon>Micrococcales</taxon>
        <taxon>Cellulomonadaceae</taxon>
        <taxon>Cellulomonas</taxon>
    </lineage>
</organism>
<evidence type="ECO:0000313" key="2">
    <source>
        <dbReference type="EMBL" id="MBB5473407.1"/>
    </source>
</evidence>
<sequence length="165" mass="17649">MSRRLRTAVLVALPLALLSVAVAVWAGPYWLERGREYLDRQRWPEQRERVLDAMAAVTLPPRYVEEPCTGEPGPGTRCWHVDARPQDVTAELAAALTAAGAEDVVTENAPLEGPIVLGLARGTVEGREVGLFAAEEVDEEATLAAGGLVMRPGAVVRSTADLDAP</sequence>